<dbReference type="SUPFAM" id="SSF52172">
    <property type="entry name" value="CheY-like"/>
    <property type="match status" value="1"/>
</dbReference>
<dbReference type="SUPFAM" id="SSF46894">
    <property type="entry name" value="C-terminal effector domain of the bipartite response regulators"/>
    <property type="match status" value="1"/>
</dbReference>
<dbReference type="EMBL" id="AJAQ01000035">
    <property type="protein sequence ID" value="EOH90849.1"/>
    <property type="molecule type" value="Genomic_DNA"/>
</dbReference>
<dbReference type="GO" id="GO:0000156">
    <property type="term" value="F:phosphorelay response regulator activity"/>
    <property type="evidence" value="ECO:0007669"/>
    <property type="project" value="TreeGrafter"/>
</dbReference>
<evidence type="ECO:0000256" key="7">
    <source>
        <dbReference type="ARBA" id="ARBA00023163"/>
    </source>
</evidence>
<dbReference type="HOGENOM" id="CLU_000445_30_4_9"/>
<evidence type="ECO:0000256" key="3">
    <source>
        <dbReference type="ARBA" id="ARBA00023012"/>
    </source>
</evidence>
<accession>R2SRW2</accession>
<evidence type="ECO:0000313" key="15">
    <source>
        <dbReference type="Proteomes" id="UP000013782"/>
    </source>
</evidence>
<evidence type="ECO:0000256" key="9">
    <source>
        <dbReference type="ARBA" id="ARBA00023316"/>
    </source>
</evidence>
<dbReference type="eggNOG" id="COG0745">
    <property type="taxonomic scope" value="Bacteria"/>
</dbReference>
<keyword evidence="2 10" id="KW-0597">Phosphoprotein</keyword>
<evidence type="ECO:0000256" key="6">
    <source>
        <dbReference type="ARBA" id="ARBA00023159"/>
    </source>
</evidence>
<feature type="domain" description="OmpR/PhoB-type" evidence="13">
    <location>
        <begin position="130"/>
        <end position="229"/>
    </location>
</feature>
<proteinExistence type="predicted"/>
<evidence type="ECO:0000256" key="10">
    <source>
        <dbReference type="PROSITE-ProRule" id="PRU00169"/>
    </source>
</evidence>
<dbReference type="AlphaFoldDB" id="R2SRW2"/>
<evidence type="ECO:0000259" key="13">
    <source>
        <dbReference type="PROSITE" id="PS51755"/>
    </source>
</evidence>
<dbReference type="InterPro" id="IPR011006">
    <property type="entry name" value="CheY-like_superfamily"/>
</dbReference>
<keyword evidence="1" id="KW-0678">Repressor</keyword>
<keyword evidence="5 11" id="KW-0238">DNA-binding</keyword>
<dbReference type="PATRIC" id="fig|1158607.3.peg.3378"/>
<feature type="modified residue" description="4-aspartylphosphate" evidence="10">
    <location>
        <position position="52"/>
    </location>
</feature>
<dbReference type="InterPro" id="IPR036388">
    <property type="entry name" value="WH-like_DNA-bd_sf"/>
</dbReference>
<keyword evidence="8" id="KW-0046">Antibiotic resistance</keyword>
<dbReference type="FunFam" id="1.10.10.10:FF:000018">
    <property type="entry name" value="DNA-binding response regulator ResD"/>
    <property type="match status" value="1"/>
</dbReference>
<reference evidence="14 15" key="1">
    <citation type="submission" date="2013-02" db="EMBL/GenBank/DDBJ databases">
        <title>The Genome Sequence of Enterococcus pallens BAA-351.</title>
        <authorList>
            <consortium name="The Broad Institute Genome Sequencing Platform"/>
            <consortium name="The Broad Institute Genome Sequencing Center for Infectious Disease"/>
            <person name="Earl A.M."/>
            <person name="Gilmore M.S."/>
            <person name="Lebreton F."/>
            <person name="Walker B."/>
            <person name="Young S.K."/>
            <person name="Zeng Q."/>
            <person name="Gargeya S."/>
            <person name="Fitzgerald M."/>
            <person name="Haas B."/>
            <person name="Abouelleil A."/>
            <person name="Alvarado L."/>
            <person name="Arachchi H.M."/>
            <person name="Berlin A.M."/>
            <person name="Chapman S.B."/>
            <person name="Dewar J."/>
            <person name="Goldberg J."/>
            <person name="Griggs A."/>
            <person name="Gujja S."/>
            <person name="Hansen M."/>
            <person name="Howarth C."/>
            <person name="Imamovic A."/>
            <person name="Larimer J."/>
            <person name="McCowan C."/>
            <person name="Murphy C."/>
            <person name="Neiman D."/>
            <person name="Pearson M."/>
            <person name="Priest M."/>
            <person name="Roberts A."/>
            <person name="Saif S."/>
            <person name="Shea T."/>
            <person name="Sisk P."/>
            <person name="Sykes S."/>
            <person name="Wortman J."/>
            <person name="Nusbaum C."/>
            <person name="Birren B."/>
        </authorList>
    </citation>
    <scope>NUCLEOTIDE SEQUENCE [LARGE SCALE GENOMIC DNA]</scope>
    <source>
        <strain evidence="14 15">ATCC BAA-351</strain>
    </source>
</reference>
<keyword evidence="15" id="KW-1185">Reference proteome</keyword>
<evidence type="ECO:0000313" key="14">
    <source>
        <dbReference type="EMBL" id="EOH90849.1"/>
    </source>
</evidence>
<dbReference type="Pfam" id="PF00486">
    <property type="entry name" value="Trans_reg_C"/>
    <property type="match status" value="1"/>
</dbReference>
<dbReference type="InterPro" id="IPR058211">
    <property type="entry name" value="VanR-like"/>
</dbReference>
<dbReference type="GO" id="GO:0006355">
    <property type="term" value="P:regulation of DNA-templated transcription"/>
    <property type="evidence" value="ECO:0007669"/>
    <property type="project" value="InterPro"/>
</dbReference>
<dbReference type="InterPro" id="IPR039420">
    <property type="entry name" value="WalR-like"/>
</dbReference>
<evidence type="ECO:0000256" key="2">
    <source>
        <dbReference type="ARBA" id="ARBA00022553"/>
    </source>
</evidence>
<dbReference type="SMART" id="SM00448">
    <property type="entry name" value="REC"/>
    <property type="match status" value="1"/>
</dbReference>
<dbReference type="PANTHER" id="PTHR48111:SF2">
    <property type="entry name" value="RESPONSE REGULATOR SAER"/>
    <property type="match status" value="1"/>
</dbReference>
<dbReference type="CDD" id="cd00383">
    <property type="entry name" value="trans_reg_C"/>
    <property type="match status" value="1"/>
</dbReference>
<name>R2SRW2_9ENTE</name>
<dbReference type="GO" id="GO:0000976">
    <property type="term" value="F:transcription cis-regulatory region binding"/>
    <property type="evidence" value="ECO:0007669"/>
    <property type="project" value="TreeGrafter"/>
</dbReference>
<dbReference type="SMART" id="SM00862">
    <property type="entry name" value="Trans_reg_C"/>
    <property type="match status" value="1"/>
</dbReference>
<dbReference type="GO" id="GO:0046677">
    <property type="term" value="P:response to antibiotic"/>
    <property type="evidence" value="ECO:0007669"/>
    <property type="project" value="UniProtKB-KW"/>
</dbReference>
<dbReference type="InterPro" id="IPR001867">
    <property type="entry name" value="OmpR/PhoB-type_DNA-bd"/>
</dbReference>
<sequence>MAKVLLLDDEKEIIDLLSTLLTNEGYEVYKAMTGEESLAIVKETAIDLAILDVMLPDVSGFDVLQKIRETQFFPVLMLTARGADLDKISGLSMGADDYIVKPFNPFEVLARVKTQLRRYQTYNSDRQPATDEYERNGLAVSGNSRKVFLYDEEIKLTPIEFDILWYLCKNEGRVVPSEELFEQVWQEDYLENNNTVMAHVARIREKMHEKPRQPKFLKTVWGVGYTIEK</sequence>
<keyword evidence="3" id="KW-0902">Two-component regulatory system</keyword>
<dbReference type="PANTHER" id="PTHR48111">
    <property type="entry name" value="REGULATOR OF RPOS"/>
    <property type="match status" value="1"/>
</dbReference>
<dbReference type="Pfam" id="PF00072">
    <property type="entry name" value="Response_reg"/>
    <property type="match status" value="1"/>
</dbReference>
<dbReference type="PROSITE" id="PS50110">
    <property type="entry name" value="RESPONSE_REGULATORY"/>
    <property type="match status" value="1"/>
</dbReference>
<evidence type="ECO:0000256" key="4">
    <source>
        <dbReference type="ARBA" id="ARBA00023015"/>
    </source>
</evidence>
<dbReference type="InterPro" id="IPR016032">
    <property type="entry name" value="Sig_transdc_resp-reg_C-effctor"/>
</dbReference>
<dbReference type="Gene3D" id="6.10.250.690">
    <property type="match status" value="1"/>
</dbReference>
<comment type="caution">
    <text evidence="14">The sequence shown here is derived from an EMBL/GenBank/DDBJ whole genome shotgun (WGS) entry which is preliminary data.</text>
</comment>
<protein>
    <recommendedName>
        <fullName evidence="16">Two-component system response regulator VanR</fullName>
    </recommendedName>
</protein>
<keyword evidence="4" id="KW-0805">Transcription regulation</keyword>
<feature type="domain" description="Response regulatory" evidence="12">
    <location>
        <begin position="3"/>
        <end position="116"/>
    </location>
</feature>
<dbReference type="RefSeq" id="WP_010758365.1">
    <property type="nucleotide sequence ID" value="NZ_ASWD01000004.1"/>
</dbReference>
<dbReference type="PROSITE" id="PS51755">
    <property type="entry name" value="OMPR_PHOB"/>
    <property type="match status" value="1"/>
</dbReference>
<feature type="DNA-binding region" description="OmpR/PhoB-type" evidence="11">
    <location>
        <begin position="130"/>
        <end position="229"/>
    </location>
</feature>
<dbReference type="GO" id="GO:0005829">
    <property type="term" value="C:cytosol"/>
    <property type="evidence" value="ECO:0007669"/>
    <property type="project" value="TreeGrafter"/>
</dbReference>
<dbReference type="Proteomes" id="UP000013782">
    <property type="component" value="Unassembled WGS sequence"/>
</dbReference>
<evidence type="ECO:0000256" key="11">
    <source>
        <dbReference type="PROSITE-ProRule" id="PRU01091"/>
    </source>
</evidence>
<keyword evidence="7" id="KW-0804">Transcription</keyword>
<dbReference type="FunFam" id="3.40.50.2300:FF:000001">
    <property type="entry name" value="DNA-binding response regulator PhoB"/>
    <property type="match status" value="1"/>
</dbReference>
<dbReference type="GO" id="GO:0071555">
    <property type="term" value="P:cell wall organization"/>
    <property type="evidence" value="ECO:0007669"/>
    <property type="project" value="UniProtKB-KW"/>
</dbReference>
<organism evidence="14 15">
    <name type="scientific">Enterococcus pallens ATCC BAA-351</name>
    <dbReference type="NCBI Taxonomy" id="1158607"/>
    <lineage>
        <taxon>Bacteria</taxon>
        <taxon>Bacillati</taxon>
        <taxon>Bacillota</taxon>
        <taxon>Bacilli</taxon>
        <taxon>Lactobacillales</taxon>
        <taxon>Enterococcaceae</taxon>
        <taxon>Enterococcus</taxon>
    </lineage>
</organism>
<dbReference type="InterPro" id="IPR001789">
    <property type="entry name" value="Sig_transdc_resp-reg_receiver"/>
</dbReference>
<evidence type="ECO:0008006" key="16">
    <source>
        <dbReference type="Google" id="ProtNLM"/>
    </source>
</evidence>
<dbReference type="NCBIfam" id="NF033117">
    <property type="entry name" value="vanR_ACDEGLN"/>
    <property type="match status" value="1"/>
</dbReference>
<gene>
    <name evidence="14" type="ORF">UAU_03388</name>
</gene>
<dbReference type="Gene3D" id="3.40.50.2300">
    <property type="match status" value="1"/>
</dbReference>
<dbReference type="STRING" id="160454.RV10_GL002471"/>
<dbReference type="GO" id="GO:0032993">
    <property type="term" value="C:protein-DNA complex"/>
    <property type="evidence" value="ECO:0007669"/>
    <property type="project" value="TreeGrafter"/>
</dbReference>
<evidence type="ECO:0000256" key="1">
    <source>
        <dbReference type="ARBA" id="ARBA00022491"/>
    </source>
</evidence>
<evidence type="ECO:0000259" key="12">
    <source>
        <dbReference type="PROSITE" id="PS50110"/>
    </source>
</evidence>
<dbReference type="OrthoDB" id="9790442at2"/>
<evidence type="ECO:0000256" key="5">
    <source>
        <dbReference type="ARBA" id="ARBA00023125"/>
    </source>
</evidence>
<dbReference type="Gene3D" id="1.10.10.10">
    <property type="entry name" value="Winged helix-like DNA-binding domain superfamily/Winged helix DNA-binding domain"/>
    <property type="match status" value="1"/>
</dbReference>
<evidence type="ECO:0000256" key="8">
    <source>
        <dbReference type="ARBA" id="ARBA00023251"/>
    </source>
</evidence>
<keyword evidence="6" id="KW-0010">Activator</keyword>
<keyword evidence="9" id="KW-0961">Cell wall biogenesis/degradation</keyword>